<evidence type="ECO:0000256" key="2">
    <source>
        <dbReference type="SAM" id="MobiDB-lite"/>
    </source>
</evidence>
<dbReference type="Proteomes" id="UP001165122">
    <property type="component" value="Unassembled WGS sequence"/>
</dbReference>
<evidence type="ECO:0000259" key="4">
    <source>
        <dbReference type="Pfam" id="PF09186"/>
    </source>
</evidence>
<keyword evidence="6" id="KW-1185">Reference proteome</keyword>
<organism evidence="5 6">
    <name type="scientific">Triparma laevis f. longispina</name>
    <dbReference type="NCBI Taxonomy" id="1714387"/>
    <lineage>
        <taxon>Eukaryota</taxon>
        <taxon>Sar</taxon>
        <taxon>Stramenopiles</taxon>
        <taxon>Ochrophyta</taxon>
        <taxon>Bolidophyceae</taxon>
        <taxon>Parmales</taxon>
        <taxon>Triparmaceae</taxon>
        <taxon>Triparma</taxon>
    </lineage>
</organism>
<comment type="similarity">
    <text evidence="1">Belongs to the IMPACT family.</text>
</comment>
<dbReference type="PANTHER" id="PTHR16301:SF20">
    <property type="entry name" value="IMPACT FAMILY MEMBER YIGZ"/>
    <property type="match status" value="1"/>
</dbReference>
<accession>A0A9W7KSD1</accession>
<dbReference type="Pfam" id="PF01205">
    <property type="entry name" value="Impact_N"/>
    <property type="match status" value="1"/>
</dbReference>
<dbReference type="Pfam" id="PF09186">
    <property type="entry name" value="DUF1949"/>
    <property type="match status" value="1"/>
</dbReference>
<gene>
    <name evidence="5" type="ORF">TrLO_g15284</name>
</gene>
<feature type="region of interest" description="Disordered" evidence="2">
    <location>
        <begin position="92"/>
        <end position="117"/>
    </location>
</feature>
<dbReference type="GO" id="GO:0005737">
    <property type="term" value="C:cytoplasm"/>
    <property type="evidence" value="ECO:0007669"/>
    <property type="project" value="TreeGrafter"/>
</dbReference>
<dbReference type="InterPro" id="IPR015269">
    <property type="entry name" value="UPF0029_Impact_C"/>
</dbReference>
<dbReference type="Gene3D" id="3.30.230.30">
    <property type="entry name" value="Impact, N-terminal domain"/>
    <property type="match status" value="1"/>
</dbReference>
<feature type="domain" description="UPF0029" evidence="4">
    <location>
        <begin position="198"/>
        <end position="234"/>
    </location>
</feature>
<evidence type="ECO:0000313" key="5">
    <source>
        <dbReference type="EMBL" id="GMI09888.1"/>
    </source>
</evidence>
<dbReference type="OrthoDB" id="10262814at2759"/>
<evidence type="ECO:0000259" key="3">
    <source>
        <dbReference type="Pfam" id="PF01205"/>
    </source>
</evidence>
<proteinExistence type="inferred from homology"/>
<dbReference type="EMBL" id="BRXW01000142">
    <property type="protein sequence ID" value="GMI09888.1"/>
    <property type="molecule type" value="Genomic_DNA"/>
</dbReference>
<reference evidence="6" key="1">
    <citation type="journal article" date="2023" name="Commun. Biol.">
        <title>Genome analysis of Parmales, the sister group of diatoms, reveals the evolutionary specialization of diatoms from phago-mixotrophs to photoautotrophs.</title>
        <authorList>
            <person name="Ban H."/>
            <person name="Sato S."/>
            <person name="Yoshikawa S."/>
            <person name="Yamada K."/>
            <person name="Nakamura Y."/>
            <person name="Ichinomiya M."/>
            <person name="Sato N."/>
            <person name="Blanc-Mathieu R."/>
            <person name="Endo H."/>
            <person name="Kuwata A."/>
            <person name="Ogata H."/>
        </authorList>
    </citation>
    <scope>NUCLEOTIDE SEQUENCE [LARGE SCALE GENOMIC DNA]</scope>
    <source>
        <strain evidence="6">NIES 3700</strain>
    </source>
</reference>
<name>A0A9W7KSD1_9STRA</name>
<sequence>MLLYVSPAKSFIARTASRSIFVTPTKSFLARSASSSTSSLASTSTLTKPHEANIIIKKSNFIALASPASSYTTAQTFLQTVKTLHPKARHHCHAYHGSSPQTERSSDDGEPTGTAGQPILSAIKKNDLTNVVIVVVRYSGGIKLGAGGLIRAYGGIASTCLIEAEKEVMVIKKELTLKVPSKYIGEVYQLISKHDGMKTEEEKYVGDEVEFTVEVEEERVDGFKEELGDRLSGNIVIT</sequence>
<dbReference type="PANTHER" id="PTHR16301">
    <property type="entry name" value="IMPACT-RELATED"/>
    <property type="match status" value="1"/>
</dbReference>
<evidence type="ECO:0008006" key="7">
    <source>
        <dbReference type="Google" id="ProtNLM"/>
    </source>
</evidence>
<dbReference type="AlphaFoldDB" id="A0A9W7KSD1"/>
<evidence type="ECO:0000313" key="6">
    <source>
        <dbReference type="Proteomes" id="UP001165122"/>
    </source>
</evidence>
<dbReference type="SUPFAM" id="SSF54980">
    <property type="entry name" value="EF-G C-terminal domain-like"/>
    <property type="match status" value="1"/>
</dbReference>
<feature type="domain" description="Impact N-terminal" evidence="3">
    <location>
        <begin position="57"/>
        <end position="160"/>
    </location>
</feature>
<comment type="caution">
    <text evidence="5">The sequence shown here is derived from an EMBL/GenBank/DDBJ whole genome shotgun (WGS) entry which is preliminary data.</text>
</comment>
<dbReference type="InterPro" id="IPR023582">
    <property type="entry name" value="Impact"/>
</dbReference>
<dbReference type="GO" id="GO:0006446">
    <property type="term" value="P:regulation of translational initiation"/>
    <property type="evidence" value="ECO:0007669"/>
    <property type="project" value="TreeGrafter"/>
</dbReference>
<dbReference type="InterPro" id="IPR036956">
    <property type="entry name" value="Impact_N_sf"/>
</dbReference>
<dbReference type="Gene3D" id="3.30.70.240">
    <property type="match status" value="1"/>
</dbReference>
<protein>
    <recommendedName>
        <fullName evidence="7">Impact N-terminal domain-containing protein</fullName>
    </recommendedName>
</protein>
<dbReference type="InterPro" id="IPR035647">
    <property type="entry name" value="EFG_III/V"/>
</dbReference>
<evidence type="ECO:0000256" key="1">
    <source>
        <dbReference type="ARBA" id="ARBA00007665"/>
    </source>
</evidence>
<dbReference type="SUPFAM" id="SSF54211">
    <property type="entry name" value="Ribosomal protein S5 domain 2-like"/>
    <property type="match status" value="1"/>
</dbReference>
<dbReference type="InterPro" id="IPR001498">
    <property type="entry name" value="Impact_N"/>
</dbReference>
<dbReference type="InterPro" id="IPR020568">
    <property type="entry name" value="Ribosomal_Su5_D2-typ_SF"/>
</dbReference>